<feature type="domain" description="Dynein heavy chain tail" evidence="3">
    <location>
        <begin position="189"/>
        <end position="245"/>
    </location>
</feature>
<keyword evidence="2" id="KW-0812">Transmembrane</keyword>
<gene>
    <name evidence="4" type="ORF">QTO34_008710</name>
</gene>
<protein>
    <recommendedName>
        <fullName evidence="3">Dynein heavy chain tail domain-containing protein</fullName>
    </recommendedName>
</protein>
<keyword evidence="2" id="KW-1133">Transmembrane helix</keyword>
<dbReference type="InterPro" id="IPR013594">
    <property type="entry name" value="Dynein_heavy_tail"/>
</dbReference>
<evidence type="ECO:0000313" key="4">
    <source>
        <dbReference type="EMBL" id="KAK1330772.1"/>
    </source>
</evidence>
<evidence type="ECO:0000256" key="2">
    <source>
        <dbReference type="SAM" id="Phobius"/>
    </source>
</evidence>
<keyword evidence="2" id="KW-0472">Membrane</keyword>
<evidence type="ECO:0000259" key="3">
    <source>
        <dbReference type="Pfam" id="PF08385"/>
    </source>
</evidence>
<dbReference type="PANTHER" id="PTHR46532:SF11">
    <property type="entry name" value="DYNEIN AXONEMAL HEAVY CHAIN 12"/>
    <property type="match status" value="1"/>
</dbReference>
<feature type="domain" description="Dynein heavy chain tail" evidence="3">
    <location>
        <begin position="298"/>
        <end position="363"/>
    </location>
</feature>
<evidence type="ECO:0000256" key="1">
    <source>
        <dbReference type="SAM" id="MobiDB-lite"/>
    </source>
</evidence>
<feature type="transmembrane region" description="Helical" evidence="2">
    <location>
        <begin position="49"/>
        <end position="72"/>
    </location>
</feature>
<accession>A0AA40HGH0</accession>
<dbReference type="Pfam" id="PF08385">
    <property type="entry name" value="DHC_N1"/>
    <property type="match status" value="3"/>
</dbReference>
<dbReference type="AlphaFoldDB" id="A0AA40HGH0"/>
<dbReference type="GO" id="GO:0045505">
    <property type="term" value="F:dynein intermediate chain binding"/>
    <property type="evidence" value="ECO:0007669"/>
    <property type="project" value="InterPro"/>
</dbReference>
<dbReference type="Proteomes" id="UP001177744">
    <property type="component" value="Unassembled WGS sequence"/>
</dbReference>
<feature type="region of interest" description="Disordered" evidence="1">
    <location>
        <begin position="243"/>
        <end position="273"/>
    </location>
</feature>
<reference evidence="4" key="1">
    <citation type="submission" date="2023-06" db="EMBL/GenBank/DDBJ databases">
        <title>Reference genome for the Northern bat (Eptesicus nilssonii), a most northern bat species.</title>
        <authorList>
            <person name="Laine V.N."/>
            <person name="Pulliainen A.T."/>
            <person name="Lilley T.M."/>
        </authorList>
    </citation>
    <scope>NUCLEOTIDE SEQUENCE</scope>
    <source>
        <strain evidence="4">BLF_Eptnil</strain>
        <tissue evidence="4">Kidney</tissue>
    </source>
</reference>
<dbReference type="InterPro" id="IPR026983">
    <property type="entry name" value="DHC"/>
</dbReference>
<evidence type="ECO:0000313" key="5">
    <source>
        <dbReference type="Proteomes" id="UP001177744"/>
    </source>
</evidence>
<keyword evidence="5" id="KW-1185">Reference proteome</keyword>
<organism evidence="4 5">
    <name type="scientific">Cnephaeus nilssonii</name>
    <name type="common">Northern bat</name>
    <name type="synonym">Eptesicus nilssonii</name>
    <dbReference type="NCBI Taxonomy" id="3371016"/>
    <lineage>
        <taxon>Eukaryota</taxon>
        <taxon>Metazoa</taxon>
        <taxon>Chordata</taxon>
        <taxon>Craniata</taxon>
        <taxon>Vertebrata</taxon>
        <taxon>Euteleostomi</taxon>
        <taxon>Mammalia</taxon>
        <taxon>Eutheria</taxon>
        <taxon>Laurasiatheria</taxon>
        <taxon>Chiroptera</taxon>
        <taxon>Yangochiroptera</taxon>
        <taxon>Vespertilionidae</taxon>
        <taxon>Cnephaeus</taxon>
    </lineage>
</organism>
<dbReference type="GO" id="GO:0005858">
    <property type="term" value="C:axonemal dynein complex"/>
    <property type="evidence" value="ECO:0007669"/>
    <property type="project" value="TreeGrafter"/>
</dbReference>
<dbReference type="EMBL" id="JAULJE010000020">
    <property type="protein sequence ID" value="KAK1330772.1"/>
    <property type="molecule type" value="Genomic_DNA"/>
</dbReference>
<sequence>MTITPDARFEYLEGIAALLLKFKPDKWGKLLGAEENLMLFMEFFDKPDVLVLVLTLNAAGMIVPCLGFPASLKAKGVYFIKKKPGNVNKTNIKESLIYGDISPAPVDQLIAVVEEVLYSLLNQSENMSGWPRVVSEDLVKQVHRLKNEMFVMGGKIRGKTLLPIPEHLESLDGTLESLERLPSLDSTLLHSIETIVIDWSHQIRDVLSKDSAQALLDGLNPLPRVEFEFWDARLKNLQCIHDQVTPPPPVTGRPASLADPPPPRSLRGPGSPELVPWRPGRRVRLRVLLKSYFLLVAPQLNRPKVNRIVEILEKAQSCYWPALQNVYMSVTDGLKEANDIVLHLKPLQILLEEMEQADFTAVRPISERKATGRAGARVPGAVPLPPRWGLLLGGQLRCHDRAPGVSLQLPTFIAKVLNTICLIWATSKHYNTPSRVIVILQEFCNQIMDMTRTYLGPDEVLKGLQGEIEEVLNGISLSVSVLKGLYRTYQFCCANMKLFFKDKEPVPWEFPSSLAFSRMNSFFRRIQTIEDLYRTAIEFLKLEKIELGGVRGSILGSLVTQIHEEVFELVKVFVDCKYDPLDPGDSGFDNDYADFETKIQDLDRRLATIFCQAFDDSNSIESCAKLLYMCGSLLERPLILAEVVPRYSVMLELFDAELDNTKVLYDAQLAASAAGHIPPIHRNMPPVAGQLKWSLELQERLEVPMRDLKHIDHPVMASSEAKLIYQKYDEMMELLRSYRERIYQQWVSRVDEDCRFNLGQPLLQRDASRLIRVNFSKALVAVLREVKYLNFQQQKAIPHSAETLFSQYETFRKFVGNLELIVGWYNEIKTTVMEVEFPLIKAELEGIDVKLLTAETTLFWNGEGVLEYIQEMRELLHNLQSRMQKPSRT</sequence>
<proteinExistence type="predicted"/>
<feature type="domain" description="Dynein heavy chain tail" evidence="3">
    <location>
        <begin position="409"/>
        <end position="868"/>
    </location>
</feature>
<dbReference type="GO" id="GO:0007018">
    <property type="term" value="P:microtubule-based movement"/>
    <property type="evidence" value="ECO:0007669"/>
    <property type="project" value="InterPro"/>
</dbReference>
<dbReference type="PANTHER" id="PTHR46532">
    <property type="entry name" value="MALE FERTILITY FACTOR KL5"/>
    <property type="match status" value="1"/>
</dbReference>
<dbReference type="GO" id="GO:0051959">
    <property type="term" value="F:dynein light intermediate chain binding"/>
    <property type="evidence" value="ECO:0007669"/>
    <property type="project" value="InterPro"/>
</dbReference>
<name>A0AA40HGH0_CNENI</name>
<comment type="caution">
    <text evidence="4">The sequence shown here is derived from an EMBL/GenBank/DDBJ whole genome shotgun (WGS) entry which is preliminary data.</text>
</comment>